<sequence>MIGKREILDTAVRMGLNPSVVEKDYALGWALAGIFAHPQLKGSWVFKGGTCLKKCYFETYRFSEDLDFTLLDPAHLDEAFLKRVFGEVSAWIYELTGLEFPANLQDFEMLTNPRGKPSCQGKISYRGPVSSNTGGLPRVKLDLTADERVVLAPVRVPIFHPYSDAPEGGITVLSYAYEEAFGEKVRALAERTRPRDLYDVVNLYRNVEARPAAAVLMDVLRQKCDFKGIPVPRVLDLDSHRGDLEGAWGHMLGHQLPALPPVQVFWSVLPEFFAWLEGGPAVAIPAAFAGATGETVIRERTLRLPIGMAGLSALEIIRFAAANRLIVELAYQGSTRRIEPYSLRQTQAGNIVLHAWNIDRNEHRSYRVDRIEGARTTNQSFTPRYAIELNPSGPVVIPGTTAPARGVRVQASSFVRPARAPKLRKATVAYGPTYVYQCPYCQKKFRRKTMTSALNAHKGTSGYACPGRSGVYLTTEY</sequence>
<evidence type="ECO:0000313" key="2">
    <source>
        <dbReference type="EMBL" id="SFL10877.1"/>
    </source>
</evidence>
<dbReference type="InterPro" id="IPR026881">
    <property type="entry name" value="WYL_dom"/>
</dbReference>
<name>A0A1I4F237_9HYPH</name>
<keyword evidence="3" id="KW-1185">Reference proteome</keyword>
<gene>
    <name evidence="2" type="ORF">SAMN04488498_13310</name>
</gene>
<keyword evidence="2" id="KW-0808">Transferase</keyword>
<dbReference type="AlphaFoldDB" id="A0A1I4F237"/>
<dbReference type="PROSITE" id="PS52050">
    <property type="entry name" value="WYL"/>
    <property type="match status" value="1"/>
</dbReference>
<feature type="domain" description="WYL" evidence="1">
    <location>
        <begin position="313"/>
        <end position="375"/>
    </location>
</feature>
<dbReference type="Pfam" id="PF08843">
    <property type="entry name" value="AbiEii"/>
    <property type="match status" value="1"/>
</dbReference>
<dbReference type="EMBL" id="FOSL01000033">
    <property type="protein sequence ID" value="SFL10877.1"/>
    <property type="molecule type" value="Genomic_DNA"/>
</dbReference>
<dbReference type="OrthoDB" id="9780929at2"/>
<reference evidence="2 3" key="1">
    <citation type="submission" date="2016-10" db="EMBL/GenBank/DDBJ databases">
        <authorList>
            <person name="Varghese N."/>
            <person name="Submissions S."/>
        </authorList>
    </citation>
    <scope>NUCLEOTIDE SEQUENCE [LARGE SCALE GENOMIC DNA]</scope>
    <source>
        <strain evidence="2 3">DSM 21822</strain>
    </source>
</reference>
<evidence type="ECO:0000313" key="3">
    <source>
        <dbReference type="Proteomes" id="UP000323300"/>
    </source>
</evidence>
<dbReference type="Pfam" id="PF13280">
    <property type="entry name" value="WYL"/>
    <property type="match status" value="1"/>
</dbReference>
<accession>A0A1I4F237</accession>
<dbReference type="Proteomes" id="UP000323300">
    <property type="component" value="Unassembled WGS sequence"/>
</dbReference>
<proteinExistence type="predicted"/>
<evidence type="ECO:0000259" key="1">
    <source>
        <dbReference type="Pfam" id="PF13280"/>
    </source>
</evidence>
<protein>
    <submittedName>
        <fullName evidence="2">Predicted nucleotidyltransferase component of viral defense system</fullName>
    </submittedName>
</protein>
<dbReference type="GO" id="GO:0016740">
    <property type="term" value="F:transferase activity"/>
    <property type="evidence" value="ECO:0007669"/>
    <property type="project" value="UniProtKB-KW"/>
</dbReference>
<dbReference type="Gene3D" id="3.10.450.620">
    <property type="entry name" value="JHP933, nucleotidyltransferase-like core domain"/>
    <property type="match status" value="1"/>
</dbReference>
<dbReference type="InterPro" id="IPR014942">
    <property type="entry name" value="AbiEii"/>
</dbReference>
<organism evidence="2 3">
    <name type="scientific">Neomesorhizobium albiziae</name>
    <dbReference type="NCBI Taxonomy" id="335020"/>
    <lineage>
        <taxon>Bacteria</taxon>
        <taxon>Pseudomonadati</taxon>
        <taxon>Pseudomonadota</taxon>
        <taxon>Alphaproteobacteria</taxon>
        <taxon>Hyphomicrobiales</taxon>
        <taxon>Phyllobacteriaceae</taxon>
        <taxon>Neomesorhizobium</taxon>
    </lineage>
</organism>